<dbReference type="GO" id="GO:0003684">
    <property type="term" value="F:damaged DNA binding"/>
    <property type="evidence" value="ECO:0007669"/>
    <property type="project" value="InterPro"/>
</dbReference>
<reference evidence="13" key="1">
    <citation type="submission" date="2022-07" db="EMBL/GenBank/DDBJ databases">
        <title>Genome analysis of Parmales, a sister group of diatoms, reveals the evolutionary specialization of diatoms from phago-mixotrophs to photoautotrophs.</title>
        <authorList>
            <person name="Ban H."/>
            <person name="Sato S."/>
            <person name="Yoshikawa S."/>
            <person name="Kazumasa Y."/>
            <person name="Nakamura Y."/>
            <person name="Ichinomiya M."/>
            <person name="Saitoh K."/>
            <person name="Sato N."/>
            <person name="Blanc-Mathieu R."/>
            <person name="Endo H."/>
            <person name="Kuwata A."/>
            <person name="Ogata H."/>
        </authorList>
    </citation>
    <scope>NUCLEOTIDE SEQUENCE</scope>
</reference>
<dbReference type="Proteomes" id="UP001165082">
    <property type="component" value="Unassembled WGS sequence"/>
</dbReference>
<dbReference type="InterPro" id="IPR010979">
    <property type="entry name" value="Ribosomal_uS13-like_H2TH"/>
</dbReference>
<evidence type="ECO:0000313" key="14">
    <source>
        <dbReference type="Proteomes" id="UP001165082"/>
    </source>
</evidence>
<dbReference type="PANTHER" id="PTHR42697">
    <property type="entry name" value="ENDONUCLEASE 8"/>
    <property type="match status" value="1"/>
</dbReference>
<feature type="domain" description="Formamidopyrimidine-DNA glycosylase H2TH DNA-binding" evidence="12">
    <location>
        <begin position="162"/>
        <end position="254"/>
    </location>
</feature>
<dbReference type="GO" id="GO:0008270">
    <property type="term" value="F:zinc ion binding"/>
    <property type="evidence" value="ECO:0007669"/>
    <property type="project" value="InterPro"/>
</dbReference>
<comment type="caution">
    <text evidence="13">The sequence shown here is derived from an EMBL/GenBank/DDBJ whole genome shotgun (WGS) entry which is preliminary data.</text>
</comment>
<protein>
    <recommendedName>
        <fullName evidence="2">DNA-(apurinic or apyrimidinic site) lyase</fullName>
        <ecNumber evidence="2">4.2.99.18</ecNumber>
    </recommendedName>
</protein>
<evidence type="ECO:0000256" key="3">
    <source>
        <dbReference type="ARBA" id="ARBA00022763"/>
    </source>
</evidence>
<keyword evidence="5" id="KW-0238">DNA-binding</keyword>
<keyword evidence="14" id="KW-1185">Reference proteome</keyword>
<feature type="compositionally biased region" description="Basic residues" evidence="10">
    <location>
        <begin position="430"/>
        <end position="451"/>
    </location>
</feature>
<organism evidence="13 14">
    <name type="scientific">Triparma retinervis</name>
    <dbReference type="NCBI Taxonomy" id="2557542"/>
    <lineage>
        <taxon>Eukaryota</taxon>
        <taxon>Sar</taxon>
        <taxon>Stramenopiles</taxon>
        <taxon>Ochrophyta</taxon>
        <taxon>Bolidophyceae</taxon>
        <taxon>Parmales</taxon>
        <taxon>Triparmaceae</taxon>
        <taxon>Triparma</taxon>
    </lineage>
</organism>
<evidence type="ECO:0000256" key="5">
    <source>
        <dbReference type="ARBA" id="ARBA00023125"/>
    </source>
</evidence>
<dbReference type="Pfam" id="PF06831">
    <property type="entry name" value="H2TH"/>
    <property type="match status" value="1"/>
</dbReference>
<dbReference type="SMART" id="SM00898">
    <property type="entry name" value="Fapy_DNA_glyco"/>
    <property type="match status" value="1"/>
</dbReference>
<comment type="similarity">
    <text evidence="1">Belongs to the FPG family.</text>
</comment>
<evidence type="ECO:0000313" key="13">
    <source>
        <dbReference type="EMBL" id="GMH68828.1"/>
    </source>
</evidence>
<dbReference type="EMBL" id="BRXZ01001342">
    <property type="protein sequence ID" value="GMH68828.1"/>
    <property type="molecule type" value="Genomic_DNA"/>
</dbReference>
<dbReference type="Gene3D" id="1.10.8.50">
    <property type="match status" value="1"/>
</dbReference>
<evidence type="ECO:0000256" key="2">
    <source>
        <dbReference type="ARBA" id="ARBA00012720"/>
    </source>
</evidence>
<evidence type="ECO:0000256" key="6">
    <source>
        <dbReference type="ARBA" id="ARBA00023204"/>
    </source>
</evidence>
<dbReference type="Pfam" id="PF01149">
    <property type="entry name" value="Fapy_DNA_glyco"/>
    <property type="match status" value="1"/>
</dbReference>
<sequence>MSGFGMGSEGNVTVQRRRCKINKFVQRILKHSMVEGHSVHRVAHRHRTNLVGSSFKATSPNGRFTAGAALISALTFSAIEAVGKNLFAFFGDIQDPHVVHVHFGMSGAWAIHPSATAPPPTPTTRLRLEGSDSKGCQVVVDLSAMTCNIGGLKLYEEKRAKLGEDPLRTDADPMRLWERVTKSKKGIGALIMDQSYFTGPGNIYRAEILLKAGVHPEIRGNELSKDSFDKVWHHTVDLLQRGYTTGSIVTVDESDARPGLRRYIYNSPKCGKCGGKVKSWDIAGRTCYACEVCQPREMVTSEKDGSDEGKEKEKLKKEKNKEDHKPFISHCARDDAATRLERGGAALLTVAEIRKFLKSFHSTTPPKGLKKAALASLLDKLRAPAVDAAGAAREKADAGEAHNVVEHVAELSRDQARCAREKTTPVTPPVKRKAVNVKPEKKKVKRGKLIE</sequence>
<evidence type="ECO:0000256" key="10">
    <source>
        <dbReference type="SAM" id="MobiDB-lite"/>
    </source>
</evidence>
<dbReference type="GO" id="GO:0140078">
    <property type="term" value="F:class I DNA-(apurinic or apyrimidinic site) endonuclease activity"/>
    <property type="evidence" value="ECO:0007669"/>
    <property type="project" value="UniProtKB-EC"/>
</dbReference>
<dbReference type="SUPFAM" id="SSF46946">
    <property type="entry name" value="S13-like H2TH domain"/>
    <property type="match status" value="1"/>
</dbReference>
<evidence type="ECO:0000256" key="4">
    <source>
        <dbReference type="ARBA" id="ARBA00022801"/>
    </source>
</evidence>
<keyword evidence="6" id="KW-0234">DNA repair</keyword>
<dbReference type="InterPro" id="IPR012319">
    <property type="entry name" value="FPG_cat"/>
</dbReference>
<keyword evidence="9" id="KW-0326">Glycosidase</keyword>
<proteinExistence type="inferred from homology"/>
<gene>
    <name evidence="13" type="ORF">TrRE_jg712</name>
</gene>
<evidence type="ECO:0000256" key="8">
    <source>
        <dbReference type="ARBA" id="ARBA00023268"/>
    </source>
</evidence>
<dbReference type="GO" id="GO:0000703">
    <property type="term" value="F:oxidized pyrimidine nucleobase lesion DNA N-glycosylase activity"/>
    <property type="evidence" value="ECO:0007669"/>
    <property type="project" value="TreeGrafter"/>
</dbReference>
<keyword evidence="7" id="KW-0456">Lyase</keyword>
<evidence type="ECO:0000256" key="9">
    <source>
        <dbReference type="ARBA" id="ARBA00023295"/>
    </source>
</evidence>
<dbReference type="SMART" id="SM01232">
    <property type="entry name" value="H2TH"/>
    <property type="match status" value="1"/>
</dbReference>
<keyword evidence="8" id="KW-0511">Multifunctional enzyme</keyword>
<feature type="domain" description="Formamidopyrimidine-DNA glycosylase catalytic" evidence="11">
    <location>
        <begin position="35"/>
        <end position="146"/>
    </location>
</feature>
<dbReference type="Gene3D" id="3.20.190.10">
    <property type="entry name" value="MutM-like, N-terminal"/>
    <property type="match status" value="1"/>
</dbReference>
<dbReference type="AlphaFoldDB" id="A0A9W7AGN1"/>
<evidence type="ECO:0000259" key="12">
    <source>
        <dbReference type="SMART" id="SM01232"/>
    </source>
</evidence>
<name>A0A9W7AGN1_9STRA</name>
<dbReference type="PANTHER" id="PTHR42697:SF1">
    <property type="entry name" value="ENDONUCLEASE 8"/>
    <property type="match status" value="1"/>
</dbReference>
<feature type="region of interest" description="Disordered" evidence="10">
    <location>
        <begin position="300"/>
        <end position="323"/>
    </location>
</feature>
<evidence type="ECO:0000259" key="11">
    <source>
        <dbReference type="SMART" id="SM00898"/>
    </source>
</evidence>
<evidence type="ECO:0000256" key="7">
    <source>
        <dbReference type="ARBA" id="ARBA00023239"/>
    </source>
</evidence>
<keyword evidence="4" id="KW-0378">Hydrolase</keyword>
<evidence type="ECO:0000256" key="1">
    <source>
        <dbReference type="ARBA" id="ARBA00009409"/>
    </source>
</evidence>
<dbReference type="OrthoDB" id="444592at2759"/>
<accession>A0A9W7AGN1</accession>
<feature type="region of interest" description="Disordered" evidence="10">
    <location>
        <begin position="418"/>
        <end position="451"/>
    </location>
</feature>
<dbReference type="EC" id="4.2.99.18" evidence="2"/>
<dbReference type="InterPro" id="IPR015886">
    <property type="entry name" value="H2TH_FPG"/>
</dbReference>
<dbReference type="InterPro" id="IPR035937">
    <property type="entry name" value="FPG_N"/>
</dbReference>
<dbReference type="GO" id="GO:0006284">
    <property type="term" value="P:base-excision repair"/>
    <property type="evidence" value="ECO:0007669"/>
    <property type="project" value="InterPro"/>
</dbReference>
<keyword evidence="3" id="KW-0227">DNA damage</keyword>
<dbReference type="SUPFAM" id="SSF81624">
    <property type="entry name" value="N-terminal domain of MutM-like DNA repair proteins"/>
    <property type="match status" value="1"/>
</dbReference>